<evidence type="ECO:0000256" key="2">
    <source>
        <dbReference type="SAM" id="SignalP"/>
    </source>
</evidence>
<comment type="caution">
    <text evidence="3">The sequence shown here is derived from an EMBL/GenBank/DDBJ whole genome shotgun (WGS) entry which is preliminary data.</text>
</comment>
<name>A0A8J2MN19_COTCN</name>
<feature type="region of interest" description="Disordered" evidence="1">
    <location>
        <begin position="60"/>
        <end position="108"/>
    </location>
</feature>
<keyword evidence="2" id="KW-0732">Signal</keyword>
<feature type="region of interest" description="Disordered" evidence="1">
    <location>
        <begin position="128"/>
        <end position="152"/>
    </location>
</feature>
<dbReference type="AlphaFoldDB" id="A0A8J2MN19"/>
<gene>
    <name evidence="3" type="ORF">HICCMSTLAB_LOCUS9302</name>
</gene>
<protein>
    <submittedName>
        <fullName evidence="3">Uncharacterized protein</fullName>
    </submittedName>
</protein>
<sequence>MKLSFLVIMVCSGCCMSLPSTIIPTSTRNSSNLSKKTTSLANITASPLATRAKVSENAITTDSMSTSSTSISGITTSGAGTGTSKSNSNTDNNNSYGGNSSTSASSSSSYSAGASTIAYKKIQLEQVQVTSPSPLSSKETRESPPSKIRPQIKLHINYTSVGETGVRLPEGASAALAKPTKYHYYPHNQHMYLLPECAVQQVCNAVYVRLNFTQPLCACPGRYRDPCSASLDADDQHTTELVTDPHTRALTLVKTCEPVAEMRECRMPRDWSLLALQNVRTGKSHYLVICKCPETNILEGPMSHDQPTYASVPGISVFGMMCVQGARKGRPLRQTHRETVTIILRSTTLNRERIDTIEDDFENYKSTFPWHRVPELLKSANWN</sequence>
<accession>A0A8J2MN19</accession>
<dbReference type="OrthoDB" id="6413868at2759"/>
<evidence type="ECO:0000313" key="3">
    <source>
        <dbReference type="EMBL" id="CAG5099923.1"/>
    </source>
</evidence>
<dbReference type="Gene3D" id="2.20.20.160">
    <property type="match status" value="1"/>
</dbReference>
<evidence type="ECO:0000256" key="1">
    <source>
        <dbReference type="SAM" id="MobiDB-lite"/>
    </source>
</evidence>
<organism evidence="3 4">
    <name type="scientific">Cotesia congregata</name>
    <name type="common">Parasitoid wasp</name>
    <name type="synonym">Apanteles congregatus</name>
    <dbReference type="NCBI Taxonomy" id="51543"/>
    <lineage>
        <taxon>Eukaryota</taxon>
        <taxon>Metazoa</taxon>
        <taxon>Ecdysozoa</taxon>
        <taxon>Arthropoda</taxon>
        <taxon>Hexapoda</taxon>
        <taxon>Insecta</taxon>
        <taxon>Pterygota</taxon>
        <taxon>Neoptera</taxon>
        <taxon>Endopterygota</taxon>
        <taxon>Hymenoptera</taxon>
        <taxon>Apocrita</taxon>
        <taxon>Ichneumonoidea</taxon>
        <taxon>Braconidae</taxon>
        <taxon>Microgastrinae</taxon>
        <taxon>Cotesia</taxon>
    </lineage>
</organism>
<feature type="chain" id="PRO_5035263643" evidence="2">
    <location>
        <begin position="18"/>
        <end position="383"/>
    </location>
</feature>
<proteinExistence type="predicted"/>
<dbReference type="EMBL" id="CAJNRD030001122">
    <property type="protein sequence ID" value="CAG5099923.1"/>
    <property type="molecule type" value="Genomic_DNA"/>
</dbReference>
<feature type="compositionally biased region" description="Polar residues" evidence="1">
    <location>
        <begin position="128"/>
        <end position="137"/>
    </location>
</feature>
<dbReference type="Proteomes" id="UP000786811">
    <property type="component" value="Unassembled WGS sequence"/>
</dbReference>
<reference evidence="3" key="1">
    <citation type="submission" date="2021-04" db="EMBL/GenBank/DDBJ databases">
        <authorList>
            <person name="Chebbi M.A.C M."/>
        </authorList>
    </citation>
    <scope>NUCLEOTIDE SEQUENCE</scope>
</reference>
<evidence type="ECO:0000313" key="4">
    <source>
        <dbReference type="Proteomes" id="UP000786811"/>
    </source>
</evidence>
<keyword evidence="4" id="KW-1185">Reference proteome</keyword>
<feature type="signal peptide" evidence="2">
    <location>
        <begin position="1"/>
        <end position="17"/>
    </location>
</feature>